<reference evidence="2" key="1">
    <citation type="journal article" date="2019" name="Int. J. Syst. Evol. Microbiol.">
        <title>The Global Catalogue of Microorganisms (GCM) 10K type strain sequencing project: providing services to taxonomists for standard genome sequencing and annotation.</title>
        <authorList>
            <consortium name="The Broad Institute Genomics Platform"/>
            <consortium name="The Broad Institute Genome Sequencing Center for Infectious Disease"/>
            <person name="Wu L."/>
            <person name="Ma J."/>
        </authorList>
    </citation>
    <scope>NUCLEOTIDE SEQUENCE [LARGE SCALE GENOMIC DNA]</scope>
    <source>
        <strain evidence="2">KCTC 42986</strain>
    </source>
</reference>
<dbReference type="RefSeq" id="WP_390331597.1">
    <property type="nucleotide sequence ID" value="NZ_JBHRTP010000034.1"/>
</dbReference>
<comment type="caution">
    <text evidence="1">The sequence shown here is derived from an EMBL/GenBank/DDBJ whole genome shotgun (WGS) entry which is preliminary data.</text>
</comment>
<dbReference type="EMBL" id="JBHRTP010000034">
    <property type="protein sequence ID" value="MFC3108669.1"/>
    <property type="molecule type" value="Genomic_DNA"/>
</dbReference>
<proteinExistence type="predicted"/>
<accession>A0ABV7F0W0</accession>
<evidence type="ECO:0000313" key="2">
    <source>
        <dbReference type="Proteomes" id="UP001595530"/>
    </source>
</evidence>
<organism evidence="1 2">
    <name type="scientific">Undibacterium arcticum</name>
    <dbReference type="NCBI Taxonomy" id="1762892"/>
    <lineage>
        <taxon>Bacteria</taxon>
        <taxon>Pseudomonadati</taxon>
        <taxon>Pseudomonadota</taxon>
        <taxon>Betaproteobacteria</taxon>
        <taxon>Burkholderiales</taxon>
        <taxon>Oxalobacteraceae</taxon>
        <taxon>Undibacterium</taxon>
    </lineage>
</organism>
<name>A0ABV7F0W0_9BURK</name>
<protein>
    <submittedName>
        <fullName evidence="1">Uncharacterized protein</fullName>
    </submittedName>
</protein>
<keyword evidence="2" id="KW-1185">Reference proteome</keyword>
<sequence length="51" mass="5393">MLLVRGSAEYLTDRVGELKEVHSELATTLAAIALNQEKVAASSDTGESETS</sequence>
<dbReference type="Proteomes" id="UP001595530">
    <property type="component" value="Unassembled WGS sequence"/>
</dbReference>
<gene>
    <name evidence="1" type="ORF">ACFOFO_11950</name>
</gene>
<evidence type="ECO:0000313" key="1">
    <source>
        <dbReference type="EMBL" id="MFC3108669.1"/>
    </source>
</evidence>